<protein>
    <submittedName>
        <fullName evidence="2">Uncharacterized protein</fullName>
    </submittedName>
</protein>
<dbReference type="STRING" id="1802505.A3D01_05855"/>
<reference evidence="2 3" key="1">
    <citation type="journal article" date="2016" name="Nat. Commun.">
        <title>Thousands of microbial genomes shed light on interconnected biogeochemical processes in an aquifer system.</title>
        <authorList>
            <person name="Anantharaman K."/>
            <person name="Brown C.T."/>
            <person name="Hug L.A."/>
            <person name="Sharon I."/>
            <person name="Castelle C.J."/>
            <person name="Probst A.J."/>
            <person name="Thomas B.C."/>
            <person name="Singh A."/>
            <person name="Wilkins M.J."/>
            <person name="Karaoz U."/>
            <person name="Brodie E.L."/>
            <person name="Williams K.H."/>
            <person name="Hubbard S.S."/>
            <person name="Banfield J.F."/>
        </authorList>
    </citation>
    <scope>NUCLEOTIDE SEQUENCE [LARGE SCALE GENOMIC DNA]</scope>
</reference>
<evidence type="ECO:0000313" key="3">
    <source>
        <dbReference type="Proteomes" id="UP000177169"/>
    </source>
</evidence>
<sequence length="158" mass="17063">MTNNTNKSFNKASLYSSKFFPIFLTLVLMFFLFGTSAFIAYQTGNMKQTNRDGKCTIGGCNSELCSDSSQEERVSICIFDPKSACYKNAVCERQVNGKCGWSQTEELTSCLSNSGAQNPDEGAFCGGIAGIACPEGYTCKSDGNFPDAGGKCVKKFSF</sequence>
<dbReference type="EMBL" id="MGGR01000011">
    <property type="protein sequence ID" value="OGM33916.1"/>
    <property type="molecule type" value="Genomic_DNA"/>
</dbReference>
<evidence type="ECO:0000256" key="1">
    <source>
        <dbReference type="SAM" id="Phobius"/>
    </source>
</evidence>
<proteinExistence type="predicted"/>
<evidence type="ECO:0000313" key="2">
    <source>
        <dbReference type="EMBL" id="OGM33916.1"/>
    </source>
</evidence>
<accession>A0A1F7Z2N7</accession>
<dbReference type="Proteomes" id="UP000177169">
    <property type="component" value="Unassembled WGS sequence"/>
</dbReference>
<comment type="caution">
    <text evidence="2">The sequence shown here is derived from an EMBL/GenBank/DDBJ whole genome shotgun (WGS) entry which is preliminary data.</text>
</comment>
<organism evidence="2 3">
    <name type="scientific">Candidatus Woesebacteria bacterium RIFCSPHIGHO2_02_FULL_39_13</name>
    <dbReference type="NCBI Taxonomy" id="1802505"/>
    <lineage>
        <taxon>Bacteria</taxon>
        <taxon>Candidatus Woeseibacteriota</taxon>
    </lineage>
</organism>
<name>A0A1F7Z2N7_9BACT</name>
<dbReference type="AlphaFoldDB" id="A0A1F7Z2N7"/>
<feature type="transmembrane region" description="Helical" evidence="1">
    <location>
        <begin position="20"/>
        <end position="41"/>
    </location>
</feature>
<gene>
    <name evidence="2" type="ORF">A3D01_05855</name>
</gene>
<keyword evidence="1" id="KW-1133">Transmembrane helix</keyword>
<keyword evidence="1" id="KW-0472">Membrane</keyword>
<keyword evidence="1" id="KW-0812">Transmembrane</keyword>